<dbReference type="Proteomes" id="UP001222027">
    <property type="component" value="Unassembled WGS sequence"/>
</dbReference>
<organism evidence="2 3">
    <name type="scientific">Ensete ventricosum</name>
    <name type="common">Abyssinian banana</name>
    <name type="synonym">Musa ensete</name>
    <dbReference type="NCBI Taxonomy" id="4639"/>
    <lineage>
        <taxon>Eukaryota</taxon>
        <taxon>Viridiplantae</taxon>
        <taxon>Streptophyta</taxon>
        <taxon>Embryophyta</taxon>
        <taxon>Tracheophyta</taxon>
        <taxon>Spermatophyta</taxon>
        <taxon>Magnoliopsida</taxon>
        <taxon>Liliopsida</taxon>
        <taxon>Zingiberales</taxon>
        <taxon>Musaceae</taxon>
        <taxon>Ensete</taxon>
    </lineage>
</organism>
<gene>
    <name evidence="2" type="ORF">OPV22_016826</name>
</gene>
<proteinExistence type="predicted"/>
<evidence type="ECO:0000313" key="3">
    <source>
        <dbReference type="Proteomes" id="UP001222027"/>
    </source>
</evidence>
<keyword evidence="3" id="KW-1185">Reference proteome</keyword>
<dbReference type="EMBL" id="JAQQAF010000005">
    <property type="protein sequence ID" value="KAJ8484341.1"/>
    <property type="molecule type" value="Genomic_DNA"/>
</dbReference>
<protein>
    <submittedName>
        <fullName evidence="2">Uncharacterized protein</fullName>
    </submittedName>
</protein>
<name>A0AAV8PH75_ENSVE</name>
<dbReference type="AlphaFoldDB" id="A0AAV8PH75"/>
<feature type="region of interest" description="Disordered" evidence="1">
    <location>
        <begin position="133"/>
        <end position="180"/>
    </location>
</feature>
<feature type="compositionally biased region" description="Basic and acidic residues" evidence="1">
    <location>
        <begin position="155"/>
        <end position="180"/>
    </location>
</feature>
<evidence type="ECO:0000313" key="2">
    <source>
        <dbReference type="EMBL" id="KAJ8484341.1"/>
    </source>
</evidence>
<comment type="caution">
    <text evidence="2">The sequence shown here is derived from an EMBL/GenBank/DDBJ whole genome shotgun (WGS) entry which is preliminary data.</text>
</comment>
<evidence type="ECO:0000256" key="1">
    <source>
        <dbReference type="SAM" id="MobiDB-lite"/>
    </source>
</evidence>
<reference evidence="2 3" key="1">
    <citation type="submission" date="2022-12" db="EMBL/GenBank/DDBJ databases">
        <title>Chromosome-scale assembly of the Ensete ventricosum genome.</title>
        <authorList>
            <person name="Dussert Y."/>
            <person name="Stocks J."/>
            <person name="Wendawek A."/>
            <person name="Woldeyes F."/>
            <person name="Nichols R.A."/>
            <person name="Borrell J.S."/>
        </authorList>
    </citation>
    <scope>NUCLEOTIDE SEQUENCE [LARGE SCALE GENOMIC DNA]</scope>
    <source>
        <strain evidence="3">cv. Maze</strain>
        <tissue evidence="2">Seeds</tissue>
    </source>
</reference>
<accession>A0AAV8PH75</accession>
<sequence length="180" mass="19955">MEDLSPCCAAASKARHVPVHPDEYILLRRQAESWRRGYTGNVHLMLMLMAFPHCPDVLFQGLVSCPLTYARQSWGNSVLITGGDSMAATRTGKKKAKKKSTSKINCCGIITAPQQGPIKPGRPLKVAVVEQLKEEQVSKEEEEAESKKKKVSTGVKEEEKRTKNMSKTNEKNKEEESPAS</sequence>